<accession>A0A0T5Z1C0</accession>
<dbReference type="InterPro" id="IPR050463">
    <property type="entry name" value="Gfo/Idh/MocA_oxidrdct_glycsds"/>
</dbReference>
<dbReference type="Pfam" id="PF01408">
    <property type="entry name" value="GFO_IDH_MocA"/>
    <property type="match status" value="1"/>
</dbReference>
<dbReference type="Gene3D" id="3.40.50.720">
    <property type="entry name" value="NAD(P)-binding Rossmann-like Domain"/>
    <property type="match status" value="1"/>
</dbReference>
<evidence type="ECO:0000259" key="1">
    <source>
        <dbReference type="Pfam" id="PF01408"/>
    </source>
</evidence>
<name>A0A0T5Z1C0_9GAMM</name>
<dbReference type="OrthoDB" id="9774191at2"/>
<organism evidence="3 4">
    <name type="scientific">endosymbiont of Ridgeia piscesae</name>
    <dbReference type="NCBI Taxonomy" id="54398"/>
    <lineage>
        <taxon>Bacteria</taxon>
        <taxon>Pseudomonadati</taxon>
        <taxon>Pseudomonadota</taxon>
        <taxon>Gammaproteobacteria</taxon>
        <taxon>sulfur-oxidizing symbionts</taxon>
    </lineage>
</organism>
<feature type="non-terminal residue" evidence="3">
    <location>
        <position position="1"/>
    </location>
</feature>
<dbReference type="PANTHER" id="PTHR43818:SF5">
    <property type="entry name" value="OXIDOREDUCTASE FAMILY PROTEIN"/>
    <property type="match status" value="1"/>
</dbReference>
<evidence type="ECO:0000313" key="3">
    <source>
        <dbReference type="EMBL" id="KRT56589.1"/>
    </source>
</evidence>
<feature type="domain" description="GFO/IDH/MocA-like oxidoreductase" evidence="2">
    <location>
        <begin position="130"/>
        <end position="249"/>
    </location>
</feature>
<dbReference type="Proteomes" id="UP000051634">
    <property type="component" value="Unassembled WGS sequence"/>
</dbReference>
<feature type="domain" description="Gfo/Idh/MocA-like oxidoreductase N-terminal" evidence="1">
    <location>
        <begin position="52"/>
        <end position="114"/>
    </location>
</feature>
<dbReference type="InterPro" id="IPR055170">
    <property type="entry name" value="GFO_IDH_MocA-like_dom"/>
</dbReference>
<protein>
    <submittedName>
        <fullName evidence="3">Putative dehydrogenase</fullName>
    </submittedName>
</protein>
<sequence>NRLHYIFPFLITLFFYRSHGKQYTLPILSERLIVSGTDPNPPAQGFQDIKILPDYRAVIDSDVDAVIVCAPNRFIPEVVESALDAGKHVFCEKPPGRNLADIERIMEAEKRNPGLALKVGFNHRYHYGIMEAKKIVESGKYGDILWMRGVYGKAEGSGNPNEWRDDPEVAGGGILFDQGIHMLDLFRYFCGDFVEIKSMCTTAFWDIALEDNVFALLRDKKGRIAQLHSSFTQWKHRFTLEIFMQDGYVIVDGMPSGTRSYRDEWIIQGRKHVGFAIGNPPEEKTFCNTDPSWDLELAEFVDCIRTGKPIHNGTTKDTYEVMKMVFGIYDADPQFKQEQEKKLQSRNR</sequence>
<dbReference type="GO" id="GO:0000166">
    <property type="term" value="F:nucleotide binding"/>
    <property type="evidence" value="ECO:0007669"/>
    <property type="project" value="InterPro"/>
</dbReference>
<dbReference type="SUPFAM" id="SSF55347">
    <property type="entry name" value="Glyceraldehyde-3-phosphate dehydrogenase-like, C-terminal domain"/>
    <property type="match status" value="1"/>
</dbReference>
<dbReference type="RefSeq" id="WP_157292811.1">
    <property type="nucleotide sequence ID" value="NZ_KQ557167.1"/>
</dbReference>
<comment type="caution">
    <text evidence="3">The sequence shown here is derived from an EMBL/GenBank/DDBJ whole genome shotgun (WGS) entry which is preliminary data.</text>
</comment>
<proteinExistence type="predicted"/>
<dbReference type="SUPFAM" id="SSF51735">
    <property type="entry name" value="NAD(P)-binding Rossmann-fold domains"/>
    <property type="match status" value="1"/>
</dbReference>
<evidence type="ECO:0000259" key="2">
    <source>
        <dbReference type="Pfam" id="PF22725"/>
    </source>
</evidence>
<dbReference type="AlphaFoldDB" id="A0A0T5Z1C0"/>
<dbReference type="InterPro" id="IPR036291">
    <property type="entry name" value="NAD(P)-bd_dom_sf"/>
</dbReference>
<dbReference type="EMBL" id="LDXT01000039">
    <property type="protein sequence ID" value="KRT56589.1"/>
    <property type="molecule type" value="Genomic_DNA"/>
</dbReference>
<dbReference type="PANTHER" id="PTHR43818">
    <property type="entry name" value="BCDNA.GH03377"/>
    <property type="match status" value="1"/>
</dbReference>
<dbReference type="InterPro" id="IPR000683">
    <property type="entry name" value="Gfo/Idh/MocA-like_OxRdtase_N"/>
</dbReference>
<dbReference type="Gene3D" id="3.30.360.10">
    <property type="entry name" value="Dihydrodipicolinate Reductase, domain 2"/>
    <property type="match status" value="1"/>
</dbReference>
<reference evidence="3 4" key="1">
    <citation type="submission" date="2015-11" db="EMBL/GenBank/DDBJ databases">
        <title>The genome of Candidatus Endoriftia persephone in Ridgeia piscesae and population structure of the North Eastern Pacific vestimentiferan symbionts.</title>
        <authorList>
            <person name="Perez M."/>
            <person name="Juniper K.S."/>
        </authorList>
    </citation>
    <scope>NUCLEOTIDE SEQUENCE [LARGE SCALE GENOMIC DNA]</scope>
    <source>
        <strain evidence="3">Ind11</strain>
    </source>
</reference>
<evidence type="ECO:0000313" key="4">
    <source>
        <dbReference type="Proteomes" id="UP000051634"/>
    </source>
</evidence>
<gene>
    <name evidence="3" type="ORF">Ga0074115_1586</name>
</gene>
<keyword evidence="4" id="KW-1185">Reference proteome</keyword>
<dbReference type="Pfam" id="PF22725">
    <property type="entry name" value="GFO_IDH_MocA_C3"/>
    <property type="match status" value="1"/>
</dbReference>